<proteinExistence type="predicted"/>
<keyword evidence="1" id="KW-0472">Membrane</keyword>
<dbReference type="RefSeq" id="WP_086403914.1">
    <property type="nucleotide sequence ID" value="NZ_MOOS01000073.1"/>
</dbReference>
<evidence type="ECO:0000313" key="3">
    <source>
        <dbReference type="Proteomes" id="UP000194853"/>
    </source>
</evidence>
<organism evidence="2 3">
    <name type="scientific">Bacillus thuringiensis subsp. jegathesan</name>
    <dbReference type="NCBI Taxonomy" id="56955"/>
    <lineage>
        <taxon>Bacteria</taxon>
        <taxon>Bacillati</taxon>
        <taxon>Bacillota</taxon>
        <taxon>Bacilli</taxon>
        <taxon>Bacillales</taxon>
        <taxon>Bacillaceae</taxon>
        <taxon>Bacillus</taxon>
        <taxon>Bacillus cereus group</taxon>
    </lineage>
</organism>
<name>A0A9X6MCX5_BACTJ</name>
<keyword evidence="1" id="KW-0812">Transmembrane</keyword>
<reference evidence="2 3" key="1">
    <citation type="submission" date="2016-10" db="EMBL/GenBank/DDBJ databases">
        <title>Comparative genomics of Bacillus thuringiensis reveals a path to pathogens against multiple invertebrate hosts.</title>
        <authorList>
            <person name="Zheng J."/>
            <person name="Gao Q."/>
            <person name="Liu H."/>
            <person name="Peng D."/>
            <person name="Ruan L."/>
            <person name="Sun M."/>
        </authorList>
    </citation>
    <scope>NUCLEOTIDE SEQUENCE [LARGE SCALE GENOMIC DNA]</scope>
    <source>
        <strain evidence="2">BGSC 4CF1</strain>
    </source>
</reference>
<evidence type="ECO:0000256" key="1">
    <source>
        <dbReference type="SAM" id="Phobius"/>
    </source>
</evidence>
<feature type="transmembrane region" description="Helical" evidence="1">
    <location>
        <begin position="53"/>
        <end position="73"/>
    </location>
</feature>
<protein>
    <submittedName>
        <fullName evidence="2">Uncharacterized protein</fullName>
    </submittedName>
</protein>
<gene>
    <name evidence="2" type="ORF">BK750_07910</name>
</gene>
<keyword evidence="1" id="KW-1133">Transmembrane helix</keyword>
<dbReference type="EMBL" id="MOOS01000073">
    <property type="protein sequence ID" value="OUB72420.1"/>
    <property type="molecule type" value="Genomic_DNA"/>
</dbReference>
<accession>A0A9X6MCX5</accession>
<sequence length="90" mass="10726">MSNTLYKLTTSEPILPQTRSKKKLFGRIRSFFAKKYQGLNEWFGIEECKSDRIWYYGTLSLMFFLPAATYVISKLRFCCKVYKKNRMVSK</sequence>
<comment type="caution">
    <text evidence="2">The sequence shown here is derived from an EMBL/GenBank/DDBJ whole genome shotgun (WGS) entry which is preliminary data.</text>
</comment>
<dbReference type="Proteomes" id="UP000194853">
    <property type="component" value="Unassembled WGS sequence"/>
</dbReference>
<dbReference type="AlphaFoldDB" id="A0A9X6MCX5"/>
<evidence type="ECO:0000313" key="2">
    <source>
        <dbReference type="EMBL" id="OUB72420.1"/>
    </source>
</evidence>